<reference evidence="3 4" key="1">
    <citation type="submission" date="2019-08" db="EMBL/GenBank/DDBJ databases">
        <title>In-depth cultivation of the pig gut microbiome towards novel bacterial diversity and tailored functional studies.</title>
        <authorList>
            <person name="Wylensek D."/>
            <person name="Hitch T.C.A."/>
            <person name="Clavel T."/>
        </authorList>
    </citation>
    <scope>NUCLEOTIDE SEQUENCE [LARGE SCALE GENOMIC DNA]</scope>
    <source>
        <strain evidence="3 4">NM-380-WT-3C1</strain>
    </source>
</reference>
<dbReference type="Pfam" id="PF13635">
    <property type="entry name" value="DUF4143"/>
    <property type="match status" value="1"/>
</dbReference>
<dbReference type="PANTHER" id="PTHR33295">
    <property type="entry name" value="ATPASE"/>
    <property type="match status" value="1"/>
</dbReference>
<dbReference type="PANTHER" id="PTHR33295:SF7">
    <property type="entry name" value="ATPASE"/>
    <property type="match status" value="1"/>
</dbReference>
<dbReference type="SUPFAM" id="SSF52980">
    <property type="entry name" value="Restriction endonuclease-like"/>
    <property type="match status" value="1"/>
</dbReference>
<protein>
    <submittedName>
        <fullName evidence="3">ATP-binding protein</fullName>
    </submittedName>
</protein>
<organism evidence="3 4">
    <name type="scientific">Bullifex porci</name>
    <dbReference type="NCBI Taxonomy" id="2606638"/>
    <lineage>
        <taxon>Bacteria</taxon>
        <taxon>Pseudomonadati</taxon>
        <taxon>Spirochaetota</taxon>
        <taxon>Spirochaetia</taxon>
        <taxon>Spirochaetales</taxon>
        <taxon>Spirochaetaceae</taxon>
        <taxon>Bullifex</taxon>
    </lineage>
</organism>
<dbReference type="GO" id="GO:0005524">
    <property type="term" value="F:ATP binding"/>
    <property type="evidence" value="ECO:0007669"/>
    <property type="project" value="UniProtKB-KW"/>
</dbReference>
<feature type="domain" description="AAA" evidence="1">
    <location>
        <begin position="19"/>
        <end position="151"/>
    </location>
</feature>
<evidence type="ECO:0000259" key="1">
    <source>
        <dbReference type="Pfam" id="PF13173"/>
    </source>
</evidence>
<keyword evidence="4" id="KW-1185">Reference proteome</keyword>
<evidence type="ECO:0000313" key="3">
    <source>
        <dbReference type="EMBL" id="MSU06945.1"/>
    </source>
</evidence>
<dbReference type="EMBL" id="VUNN01000021">
    <property type="protein sequence ID" value="MSU06945.1"/>
    <property type="molecule type" value="Genomic_DNA"/>
</dbReference>
<comment type="caution">
    <text evidence="3">The sequence shown here is derived from an EMBL/GenBank/DDBJ whole genome shotgun (WGS) entry which is preliminary data.</text>
</comment>
<evidence type="ECO:0000313" key="4">
    <source>
        <dbReference type="Proteomes" id="UP000460549"/>
    </source>
</evidence>
<name>A0A7X2PDH9_9SPIO</name>
<dbReference type="InterPro" id="IPR027417">
    <property type="entry name" value="P-loop_NTPase"/>
</dbReference>
<keyword evidence="3" id="KW-0067">ATP-binding</keyword>
<keyword evidence="3" id="KW-0547">Nucleotide-binding</keyword>
<dbReference type="Proteomes" id="UP000460549">
    <property type="component" value="Unassembled WGS sequence"/>
</dbReference>
<evidence type="ECO:0000259" key="2">
    <source>
        <dbReference type="Pfam" id="PF13635"/>
    </source>
</evidence>
<feature type="domain" description="DUF4143" evidence="2">
    <location>
        <begin position="225"/>
        <end position="384"/>
    </location>
</feature>
<dbReference type="AlphaFoldDB" id="A0A7X2PDH9"/>
<proteinExistence type="predicted"/>
<sequence>MLKRKISDYLESYFTPNRREALLITGARQVGKSYAIREFGKSHYSSFIEINLLEDSIARTSISKASNSKDLLLRITAIASQPLIKGKTLIFFDEVQVVPEIVTAIKFLVEEGSYQYVLSGSLLGIGLKRISSMPVGYLTVKEMYPLNLEEFYRACGISDNIFSVLEEAFKAEREIDSIIHRKLMELFRLYLIVGGMPAVVQTYLDTNDIKKVVNKQREILSMYVEDISQYDINNKLYIKDIFNLIPAELNNPNKRFILKNLNENTKFSRLENSFIWIREAGVAIGVYNIEEPKLPLELAKLRNLFKLFSNDVGLLACQYADGIQLRILNNDIDINYGSIYENAVAEELYSHGLKLYYFNSKKQGELDFVIKLDDKILPIEVKSGKNYLRHNALKNVIENKDYEIEKAYVLYNENIKRVGNIVYLPIYLMMFIKNREIENLIWKIDLSSLPQ</sequence>
<dbReference type="InterPro" id="IPR041682">
    <property type="entry name" value="AAA_14"/>
</dbReference>
<dbReference type="InterPro" id="IPR011335">
    <property type="entry name" value="Restrct_endonuc-II-like"/>
</dbReference>
<dbReference type="RefSeq" id="WP_154426226.1">
    <property type="nucleotide sequence ID" value="NZ_VUNN01000021.1"/>
</dbReference>
<gene>
    <name evidence="3" type="ORF">FYJ80_09200</name>
</gene>
<dbReference type="InterPro" id="IPR025420">
    <property type="entry name" value="DUF4143"/>
</dbReference>
<dbReference type="Pfam" id="PF13173">
    <property type="entry name" value="AAA_14"/>
    <property type="match status" value="1"/>
</dbReference>
<accession>A0A7X2PDH9</accession>
<dbReference type="SUPFAM" id="SSF52540">
    <property type="entry name" value="P-loop containing nucleoside triphosphate hydrolases"/>
    <property type="match status" value="1"/>
</dbReference>